<feature type="compositionally biased region" description="Polar residues" evidence="6">
    <location>
        <begin position="1"/>
        <end position="10"/>
    </location>
</feature>
<evidence type="ECO:0000256" key="6">
    <source>
        <dbReference type="SAM" id="MobiDB-lite"/>
    </source>
</evidence>
<dbReference type="PANTHER" id="PTHR43820:SF4">
    <property type="entry name" value="HIGH-AFFINITY BRANCHED-CHAIN AMINO ACID TRANSPORT ATP-BINDING PROTEIN LIVF"/>
    <property type="match status" value="1"/>
</dbReference>
<dbReference type="PROSITE" id="PS50893">
    <property type="entry name" value="ABC_TRANSPORTER_2"/>
    <property type="match status" value="2"/>
</dbReference>
<dbReference type="InterPro" id="IPR027417">
    <property type="entry name" value="P-loop_NTPase"/>
</dbReference>
<evidence type="ECO:0000259" key="7">
    <source>
        <dbReference type="PROSITE" id="PS50893"/>
    </source>
</evidence>
<dbReference type="RefSeq" id="WP_377550751.1">
    <property type="nucleotide sequence ID" value="NZ_JBHSBN010000024.1"/>
</dbReference>
<proteinExistence type="inferred from homology"/>
<dbReference type="InterPro" id="IPR017871">
    <property type="entry name" value="ABC_transporter-like_CS"/>
</dbReference>
<dbReference type="Pfam" id="PF00005">
    <property type="entry name" value="ABC_tran"/>
    <property type="match status" value="2"/>
</dbReference>
<evidence type="ECO:0000256" key="3">
    <source>
        <dbReference type="ARBA" id="ARBA00022741"/>
    </source>
</evidence>
<keyword evidence="2" id="KW-0813">Transport</keyword>
<evidence type="ECO:0000256" key="2">
    <source>
        <dbReference type="ARBA" id="ARBA00022448"/>
    </source>
</evidence>
<dbReference type="InterPro" id="IPR032823">
    <property type="entry name" value="BCA_ABC_TP_C"/>
</dbReference>
<dbReference type="PANTHER" id="PTHR43820">
    <property type="entry name" value="HIGH-AFFINITY BRANCHED-CHAIN AMINO ACID TRANSPORT ATP-BINDING PROTEIN LIVF"/>
    <property type="match status" value="1"/>
</dbReference>
<evidence type="ECO:0000256" key="5">
    <source>
        <dbReference type="ARBA" id="ARBA00022970"/>
    </source>
</evidence>
<evidence type="ECO:0000313" key="9">
    <source>
        <dbReference type="Proteomes" id="UP001595868"/>
    </source>
</evidence>
<dbReference type="InterPro" id="IPR052156">
    <property type="entry name" value="BCAA_Transport_ATP-bd_LivF"/>
</dbReference>
<dbReference type="SUPFAM" id="SSF52540">
    <property type="entry name" value="P-loop containing nucleoside triphosphate hydrolases"/>
    <property type="match status" value="2"/>
</dbReference>
<reference evidence="9" key="1">
    <citation type="journal article" date="2019" name="Int. J. Syst. Evol. Microbiol.">
        <title>The Global Catalogue of Microorganisms (GCM) 10K type strain sequencing project: providing services to taxonomists for standard genome sequencing and annotation.</title>
        <authorList>
            <consortium name="The Broad Institute Genomics Platform"/>
            <consortium name="The Broad Institute Genome Sequencing Center for Infectious Disease"/>
            <person name="Wu L."/>
            <person name="Ma J."/>
        </authorList>
    </citation>
    <scope>NUCLEOTIDE SEQUENCE [LARGE SCALE GENOMIC DNA]</scope>
    <source>
        <strain evidence="9">2902at01</strain>
    </source>
</reference>
<dbReference type="InterPro" id="IPR003439">
    <property type="entry name" value="ABC_transporter-like_ATP-bd"/>
</dbReference>
<sequence>MSTGPVSAPSTPDAPRVTPTPPLLRVRELDVCYGGGLRALRRVSLEVPADGLVAVLGGNGAGKSTLLRAVSGTLPFVGGRVTAGTVEFAGRRLDRLTPTDVVRAGVIQVPEGRQVFAHLTVDENLRAGGLVRSRRARRATRDRVYETFPVLRERSRQRAGLLSGGEQQLLAIGRALMAEPRLLLLDEPSLGLAPRMVDRIGEVIADIHRRGTAVVLVEQNAALALALADTAYVLDVGRVALSGPADRLARTDEVRDRYLGVSAAAPAAPPRRADPVRHPELPALTVDRISVRFGGLSALSEVSFTVAPGSVHALIGPNGAGKSTCLNVLTGVQRPAAGGVRYGDVPLRGLRPDRIARLGVSRTFQNLALSATATVTDNLLLGRHRLSRAGFVRAGLRTVAARREETAQRHRVRQVADLLQLTDLLDRPVAGLPYGVRKRVELARALCAEPTLLLLDEPVAGMPAGESADLAAVLARVRAELPISIVLVEHDMTFVMGLADEVTVLDFGRRIATGTPEQVRRDPEVIRAYLGEQAPEVSR</sequence>
<feature type="domain" description="ABC transporter" evidence="7">
    <location>
        <begin position="24"/>
        <end position="261"/>
    </location>
</feature>
<comment type="similarity">
    <text evidence="1">Belongs to the ABC transporter superfamily.</text>
</comment>
<feature type="domain" description="ABC transporter" evidence="7">
    <location>
        <begin position="284"/>
        <end position="532"/>
    </location>
</feature>
<keyword evidence="9" id="KW-1185">Reference proteome</keyword>
<organism evidence="8 9">
    <name type="scientific">Micromonospora zhanjiangensis</name>
    <dbReference type="NCBI Taxonomy" id="1522057"/>
    <lineage>
        <taxon>Bacteria</taxon>
        <taxon>Bacillati</taxon>
        <taxon>Actinomycetota</taxon>
        <taxon>Actinomycetes</taxon>
        <taxon>Micromonosporales</taxon>
        <taxon>Micromonosporaceae</taxon>
        <taxon>Micromonospora</taxon>
    </lineage>
</organism>
<evidence type="ECO:0000313" key="8">
    <source>
        <dbReference type="EMBL" id="MFC4109422.1"/>
    </source>
</evidence>
<dbReference type="CDD" id="cd03224">
    <property type="entry name" value="ABC_TM1139_LivF_branched"/>
    <property type="match status" value="1"/>
</dbReference>
<comment type="caution">
    <text evidence="8">The sequence shown here is derived from an EMBL/GenBank/DDBJ whole genome shotgun (WGS) entry which is preliminary data.</text>
</comment>
<dbReference type="EMBL" id="JBHSBN010000024">
    <property type="protein sequence ID" value="MFC4109422.1"/>
    <property type="molecule type" value="Genomic_DNA"/>
</dbReference>
<dbReference type="CDD" id="cd03219">
    <property type="entry name" value="ABC_Mj1267_LivG_branched"/>
    <property type="match status" value="1"/>
</dbReference>
<dbReference type="GO" id="GO:0005524">
    <property type="term" value="F:ATP binding"/>
    <property type="evidence" value="ECO:0007669"/>
    <property type="project" value="UniProtKB-KW"/>
</dbReference>
<feature type="region of interest" description="Disordered" evidence="6">
    <location>
        <begin position="1"/>
        <end position="21"/>
    </location>
</feature>
<dbReference type="Pfam" id="PF12399">
    <property type="entry name" value="BCA_ABC_TP_C"/>
    <property type="match status" value="1"/>
</dbReference>
<evidence type="ECO:0000256" key="1">
    <source>
        <dbReference type="ARBA" id="ARBA00005417"/>
    </source>
</evidence>
<dbReference type="PROSITE" id="PS00211">
    <property type="entry name" value="ABC_TRANSPORTER_1"/>
    <property type="match status" value="1"/>
</dbReference>
<keyword evidence="5" id="KW-0029">Amino-acid transport</keyword>
<name>A0ABV8KTM6_9ACTN</name>
<keyword evidence="3" id="KW-0547">Nucleotide-binding</keyword>
<dbReference type="Gene3D" id="3.40.50.300">
    <property type="entry name" value="P-loop containing nucleotide triphosphate hydrolases"/>
    <property type="match status" value="2"/>
</dbReference>
<gene>
    <name evidence="8" type="ORF">ACFOX0_26265</name>
</gene>
<evidence type="ECO:0000256" key="4">
    <source>
        <dbReference type="ARBA" id="ARBA00022840"/>
    </source>
</evidence>
<dbReference type="InterPro" id="IPR003593">
    <property type="entry name" value="AAA+_ATPase"/>
</dbReference>
<dbReference type="Proteomes" id="UP001595868">
    <property type="component" value="Unassembled WGS sequence"/>
</dbReference>
<dbReference type="SMART" id="SM00382">
    <property type="entry name" value="AAA"/>
    <property type="match status" value="2"/>
</dbReference>
<keyword evidence="4 8" id="KW-0067">ATP-binding</keyword>
<protein>
    <submittedName>
        <fullName evidence="8">ATP-binding cassette domain-containing protein</fullName>
    </submittedName>
</protein>
<accession>A0ABV8KTM6</accession>